<comment type="caution">
    <text evidence="1">The sequence shown here is derived from an EMBL/GenBank/DDBJ whole genome shotgun (WGS) entry which is preliminary data.</text>
</comment>
<evidence type="ECO:0000313" key="2">
    <source>
        <dbReference type="Proteomes" id="UP000298663"/>
    </source>
</evidence>
<keyword evidence="2" id="KW-1185">Reference proteome</keyword>
<name>A0A4U8UXI7_STECR</name>
<gene>
    <name evidence="1" type="ORF">L596_004646</name>
</gene>
<protein>
    <submittedName>
        <fullName evidence="1">Uncharacterized protein</fullName>
    </submittedName>
</protein>
<dbReference type="Proteomes" id="UP000298663">
    <property type="component" value="Unassembled WGS sequence"/>
</dbReference>
<evidence type="ECO:0000313" key="1">
    <source>
        <dbReference type="EMBL" id="TMS37784.1"/>
    </source>
</evidence>
<reference evidence="1 2" key="1">
    <citation type="journal article" date="2015" name="Genome Biol.">
        <title>Comparative genomics of Steinernema reveals deeply conserved gene regulatory networks.</title>
        <authorList>
            <person name="Dillman A.R."/>
            <person name="Macchietto M."/>
            <person name="Porter C.F."/>
            <person name="Rogers A."/>
            <person name="Williams B."/>
            <person name="Antoshechkin I."/>
            <person name="Lee M.M."/>
            <person name="Goodwin Z."/>
            <person name="Lu X."/>
            <person name="Lewis E.E."/>
            <person name="Goodrich-Blair H."/>
            <person name="Stock S.P."/>
            <person name="Adams B.J."/>
            <person name="Sternberg P.W."/>
            <person name="Mortazavi A."/>
        </authorList>
    </citation>
    <scope>NUCLEOTIDE SEQUENCE [LARGE SCALE GENOMIC DNA]</scope>
    <source>
        <strain evidence="1 2">ALL</strain>
    </source>
</reference>
<organism evidence="1 2">
    <name type="scientific">Steinernema carpocapsae</name>
    <name type="common">Entomopathogenic nematode</name>
    <dbReference type="NCBI Taxonomy" id="34508"/>
    <lineage>
        <taxon>Eukaryota</taxon>
        <taxon>Metazoa</taxon>
        <taxon>Ecdysozoa</taxon>
        <taxon>Nematoda</taxon>
        <taxon>Chromadorea</taxon>
        <taxon>Rhabditida</taxon>
        <taxon>Tylenchina</taxon>
        <taxon>Panagrolaimomorpha</taxon>
        <taxon>Strongyloidoidea</taxon>
        <taxon>Steinernematidae</taxon>
        <taxon>Steinernema</taxon>
    </lineage>
</organism>
<reference evidence="1 2" key="2">
    <citation type="journal article" date="2019" name="G3 (Bethesda)">
        <title>Hybrid Assembly of the Genome of the Entomopathogenic Nematode Steinernema carpocapsae Identifies the X-Chromosome.</title>
        <authorList>
            <person name="Serra L."/>
            <person name="Macchietto M."/>
            <person name="Macias-Munoz A."/>
            <person name="McGill C.J."/>
            <person name="Rodriguez I.M."/>
            <person name="Rodriguez B."/>
            <person name="Murad R."/>
            <person name="Mortazavi A."/>
        </authorList>
    </citation>
    <scope>NUCLEOTIDE SEQUENCE [LARGE SCALE GENOMIC DNA]</scope>
    <source>
        <strain evidence="1 2">ALL</strain>
    </source>
</reference>
<sequence length="75" mass="8280">MTPITTHGYMKGVKEKKTIVRMHQPKTGCDKNLTVVCLGREAWDDGACLNEFDQSEDGAVPHQPAALKEAKKLVI</sequence>
<dbReference type="AlphaFoldDB" id="A0A4U8UXI7"/>
<proteinExistence type="predicted"/>
<dbReference type="EMBL" id="AZBU02000001">
    <property type="protein sequence ID" value="TMS37784.1"/>
    <property type="molecule type" value="Genomic_DNA"/>
</dbReference>
<accession>A0A4U8UXI7</accession>